<dbReference type="AlphaFoldDB" id="A0A976FGK2"/>
<dbReference type="EMBL" id="SHOA02000012">
    <property type="protein sequence ID" value="TDH72365.1"/>
    <property type="molecule type" value="Genomic_DNA"/>
</dbReference>
<evidence type="ECO:0000313" key="6">
    <source>
        <dbReference type="EMBL" id="TDH72365.1"/>
    </source>
</evidence>
<protein>
    <recommendedName>
        <fullName evidence="8">Armadillo repeat-containing protein 8</fullName>
    </recommendedName>
</protein>
<dbReference type="RefSeq" id="XP_067815735.1">
    <property type="nucleotide sequence ID" value="XM_067960393.1"/>
</dbReference>
<proteinExistence type="inferred from homology"/>
<dbReference type="InterPro" id="IPR011989">
    <property type="entry name" value="ARM-like"/>
</dbReference>
<dbReference type="KEGG" id="blac:94346064"/>
<reference evidence="5" key="2">
    <citation type="submission" date="2021-07" db="EMBL/GenBank/DDBJ databases">
        <authorList>
            <person name="Fletcher K."/>
        </authorList>
    </citation>
    <scope>NUCLEOTIDE SEQUENCE</scope>
    <source>
        <strain evidence="5">SF5</strain>
    </source>
</reference>
<reference evidence="5 7" key="1">
    <citation type="journal article" date="2021" name="Genome Biol.">
        <title>AFLAP: assembly-free linkage analysis pipeline using k-mers from genome sequencing data.</title>
        <authorList>
            <person name="Fletcher K."/>
            <person name="Zhang L."/>
            <person name="Gil J."/>
            <person name="Han R."/>
            <person name="Cavanaugh K."/>
            <person name="Michelmore R."/>
        </authorList>
    </citation>
    <scope>NUCLEOTIDE SEQUENCE [LARGE SCALE GENOMIC DNA]</scope>
    <source>
        <strain evidence="5 7">SF5</strain>
    </source>
</reference>
<evidence type="ECO:0000256" key="2">
    <source>
        <dbReference type="ARBA" id="ARBA00022448"/>
    </source>
</evidence>
<evidence type="ECO:0000256" key="3">
    <source>
        <dbReference type="ARBA" id="ARBA00022927"/>
    </source>
</evidence>
<dbReference type="PROSITE" id="PS50176">
    <property type="entry name" value="ARM_REPEAT"/>
    <property type="match status" value="1"/>
</dbReference>
<keyword evidence="7" id="KW-1185">Reference proteome</keyword>
<dbReference type="OrthoDB" id="7537227at2759"/>
<keyword evidence="2" id="KW-0813">Transport</keyword>
<dbReference type="SUPFAM" id="SSF48371">
    <property type="entry name" value="ARM repeat"/>
    <property type="match status" value="1"/>
</dbReference>
<organism evidence="5 7">
    <name type="scientific">Bremia lactucae</name>
    <name type="common">Lettuce downy mildew</name>
    <dbReference type="NCBI Taxonomy" id="4779"/>
    <lineage>
        <taxon>Eukaryota</taxon>
        <taxon>Sar</taxon>
        <taxon>Stramenopiles</taxon>
        <taxon>Oomycota</taxon>
        <taxon>Peronosporomycetes</taxon>
        <taxon>Peronosporales</taxon>
        <taxon>Peronosporaceae</taxon>
        <taxon>Bremia</taxon>
    </lineage>
</organism>
<sequence>MARLLHRVYRSGTLSIASASSNISGLNLVYNTRSQRHYQLPVKISRVFSTSSSSISDLAKVLKANNSTTGERVKAINALGLSSTLDETLKEQHALEILYSDALGVLLGFLNDSDTIASSDLLIPAFLAIIRLSTKTQLTQHLIKLGALKTITPFLTQTDTRLQAAACLVLGNLALEPLAAEAVSSPAVVGAALNVITTTHEPIKRAACSCIANIASGTQGRREVINQDGVLRMGELLKDEHSDPLRSIAAFALGNILSGGDIDAQDLLRQSGALPDLVLLLSEVYAEDVNSSAAWALHHGVHLNTANQSLLAEAGGLAMLAQHIAKAALESLQTNSLLALESAVILNDKNLNWCRANNAFAVLRRVQEAEGNTLNASAKLALFTLLEQLK</sequence>
<comment type="similarity">
    <text evidence="1">Belongs to the importin alpha family.</text>
</comment>
<comment type="caution">
    <text evidence="5">The sequence shown here is derived from an EMBL/GenBank/DDBJ whole genome shotgun (WGS) entry which is preliminary data.</text>
</comment>
<gene>
    <name evidence="5" type="ORF">CCR75_002295</name>
    <name evidence="6" type="ORF">CCR75_009731</name>
</gene>
<dbReference type="InterPro" id="IPR000225">
    <property type="entry name" value="Armadillo"/>
</dbReference>
<evidence type="ECO:0000313" key="5">
    <source>
        <dbReference type="EMBL" id="TDH66236.1"/>
    </source>
</evidence>
<dbReference type="EMBL" id="SHOA02000018">
    <property type="protein sequence ID" value="TDH66236.1"/>
    <property type="molecule type" value="Genomic_DNA"/>
</dbReference>
<dbReference type="GeneID" id="94346064"/>
<dbReference type="InterPro" id="IPR016024">
    <property type="entry name" value="ARM-type_fold"/>
</dbReference>
<dbReference type="SMART" id="SM00185">
    <property type="entry name" value="ARM"/>
    <property type="match status" value="4"/>
</dbReference>
<accession>A0A976FGK2</accession>
<keyword evidence="3" id="KW-0653">Protein transport</keyword>
<evidence type="ECO:0000256" key="1">
    <source>
        <dbReference type="ARBA" id="ARBA00010394"/>
    </source>
</evidence>
<dbReference type="GO" id="GO:0015031">
    <property type="term" value="P:protein transport"/>
    <property type="evidence" value="ECO:0007669"/>
    <property type="project" value="UniProtKB-KW"/>
</dbReference>
<feature type="repeat" description="ARM" evidence="4">
    <location>
        <begin position="272"/>
        <end position="315"/>
    </location>
</feature>
<dbReference type="Gene3D" id="1.25.10.10">
    <property type="entry name" value="Leucine-rich Repeat Variant"/>
    <property type="match status" value="2"/>
</dbReference>
<dbReference type="PANTHER" id="PTHR23316">
    <property type="entry name" value="IMPORTIN ALPHA"/>
    <property type="match status" value="1"/>
</dbReference>
<dbReference type="Proteomes" id="UP000294530">
    <property type="component" value="Unassembled WGS sequence"/>
</dbReference>
<evidence type="ECO:0008006" key="8">
    <source>
        <dbReference type="Google" id="ProtNLM"/>
    </source>
</evidence>
<evidence type="ECO:0000313" key="7">
    <source>
        <dbReference type="Proteomes" id="UP000294530"/>
    </source>
</evidence>
<evidence type="ECO:0000256" key="4">
    <source>
        <dbReference type="PROSITE-ProRule" id="PRU00259"/>
    </source>
</evidence>
<name>A0A976FGK2_BRELC</name>